<organism evidence="2">
    <name type="scientific">Siphoviridae sp. ctOba29</name>
    <dbReference type="NCBI Taxonomy" id="2825480"/>
    <lineage>
        <taxon>Viruses</taxon>
        <taxon>Duplodnaviria</taxon>
        <taxon>Heunggongvirae</taxon>
        <taxon>Uroviricota</taxon>
        <taxon>Caudoviricetes</taxon>
    </lineage>
</organism>
<accession>A0A8S5NXK9</accession>
<proteinExistence type="predicted"/>
<evidence type="ECO:0000256" key="1">
    <source>
        <dbReference type="SAM" id="MobiDB-lite"/>
    </source>
</evidence>
<evidence type="ECO:0000313" key="2">
    <source>
        <dbReference type="EMBL" id="DAD98954.1"/>
    </source>
</evidence>
<dbReference type="EMBL" id="BK015271">
    <property type="protein sequence ID" value="DAD98954.1"/>
    <property type="molecule type" value="Genomic_DNA"/>
</dbReference>
<feature type="region of interest" description="Disordered" evidence="1">
    <location>
        <begin position="110"/>
        <end position="149"/>
    </location>
</feature>
<sequence>MAERRMFAKSVINSARFLTMPPSSRLLYYDLGMAADDDGVVEAFTVMRMTGAVENDLRVLVTKGFVSLLNDELVAHITDWSINNQIRKDRYQPSIYKNLLVELGDGNQWSTNGLPDGNRRSTQYSTGKYRPGKGSVVEDNKAAAPPRAKRFTPPTLAEVQAYVLERQSPVDPQGFIDFYESKGWLVGKTPMKNWKAACRNAEKWERWNRNDSRSKVKTIADYGTEDFFNA</sequence>
<protein>
    <submittedName>
        <fullName evidence="2">Uncharacterized protein</fullName>
    </submittedName>
</protein>
<reference evidence="2" key="1">
    <citation type="journal article" date="2021" name="Proc. Natl. Acad. Sci. U.S.A.">
        <title>A Catalog of Tens of Thousands of Viruses from Human Metagenomes Reveals Hidden Associations with Chronic Diseases.</title>
        <authorList>
            <person name="Tisza M.J."/>
            <person name="Buck C.B."/>
        </authorList>
    </citation>
    <scope>NUCLEOTIDE SEQUENCE</scope>
    <source>
        <strain evidence="2">CtOba29</strain>
    </source>
</reference>
<name>A0A8S5NXK9_9CAUD</name>